<dbReference type="EC" id="3.5.1.25" evidence="10"/>
<keyword evidence="4 5" id="KW-0119">Carbohydrate metabolism</keyword>
<evidence type="ECO:0000256" key="7">
    <source>
        <dbReference type="PIRSR" id="PIRSR038994-2"/>
    </source>
</evidence>
<dbReference type="InterPro" id="IPR003764">
    <property type="entry name" value="GlcNAc_6-P_deAcase"/>
</dbReference>
<dbReference type="GO" id="GO:0008448">
    <property type="term" value="F:N-acetylglucosamine-6-phosphate deacetylase activity"/>
    <property type="evidence" value="ECO:0007669"/>
    <property type="project" value="UniProtKB-EC"/>
</dbReference>
<dbReference type="NCBIfam" id="TIGR00221">
    <property type="entry name" value="nagA"/>
    <property type="match status" value="1"/>
</dbReference>
<feature type="active site" description="Proton donor/acceptor" evidence="6">
    <location>
        <position position="287"/>
    </location>
</feature>
<feature type="binding site" evidence="8">
    <location>
        <position position="143"/>
    </location>
    <ligand>
        <name>Zn(2+)</name>
        <dbReference type="ChEBI" id="CHEBI:29105"/>
    </ligand>
</feature>
<name>A0AAU8DSN0_9ACTN</name>
<dbReference type="Gene3D" id="2.30.40.10">
    <property type="entry name" value="Urease, subunit C, domain 1"/>
    <property type="match status" value="1"/>
</dbReference>
<dbReference type="Gene3D" id="3.20.20.140">
    <property type="entry name" value="Metal-dependent hydrolases"/>
    <property type="match status" value="1"/>
</dbReference>
<dbReference type="InterPro" id="IPR032466">
    <property type="entry name" value="Metal_Hydrolase"/>
</dbReference>
<dbReference type="PIRSF" id="PIRSF038994">
    <property type="entry name" value="NagA"/>
    <property type="match status" value="1"/>
</dbReference>
<feature type="domain" description="Amidohydrolase-related" evidence="9">
    <location>
        <begin position="69"/>
        <end position="396"/>
    </location>
</feature>
<proteinExistence type="inferred from homology"/>
<sequence>MSRKILFTGGEVVTPTVVLPGGWVLVEDGLIAAVGVPGAGAVGVDAATGAPSGHLADGAEVIDLHGRRLLPGFIDLHVHGAAGGSFDGGADGIDIGLQAHRRHGTTRSIVSLVTAPIDIMAERIHSAAAHVADDPRVLGLHLEGPFLSELRRGVHDPAALIAPSRALIDRLLDAGGGAVRIVTVAPELDGGLAAVEQVVAAGSIAAVGHSDAGYDCAAAAFGLGASLVTHAFNGMRPLHHRDPAVIGAAMDAQGVVLEAINDGVHLHPATVRLLRAVAPGRVALVTDAMAAACHGDGRYELAGFGVQVSGGVARIATEDGSEGSIAGSTLTLDVAVRRAVEQVGMDLVDAVNAASLVPAQVLEVDDRFGSIVSGKVADLLVADRHGAVEAVLVAGDWSDERRP</sequence>
<reference evidence="10" key="1">
    <citation type="submission" date="2024-05" db="EMBL/GenBank/DDBJ databases">
        <authorList>
            <person name="Cai S.Y."/>
            <person name="Jin L.M."/>
            <person name="Li H.R."/>
        </authorList>
    </citation>
    <scope>NUCLEOTIDE SEQUENCE</scope>
    <source>
        <strain evidence="10">A5-74</strain>
    </source>
</reference>
<dbReference type="PANTHER" id="PTHR11113:SF14">
    <property type="entry name" value="N-ACETYLGLUCOSAMINE-6-PHOSPHATE DEACETYLASE"/>
    <property type="match status" value="1"/>
</dbReference>
<dbReference type="CDD" id="cd00854">
    <property type="entry name" value="NagA"/>
    <property type="match status" value="1"/>
</dbReference>
<protein>
    <submittedName>
        <fullName evidence="10">N-acetylglucosamine-6-phosphate deacetylase</fullName>
        <ecNumber evidence="10">3.5.1.25</ecNumber>
    </submittedName>
</protein>
<keyword evidence="2 8" id="KW-0479">Metal-binding</keyword>
<feature type="binding site" evidence="7">
    <location>
        <position position="265"/>
    </location>
    <ligand>
        <name>substrate</name>
    </ligand>
</feature>
<evidence type="ECO:0000256" key="2">
    <source>
        <dbReference type="ARBA" id="ARBA00022723"/>
    </source>
</evidence>
<dbReference type="EMBL" id="CP159218">
    <property type="protein sequence ID" value="XCG64996.1"/>
    <property type="molecule type" value="Genomic_DNA"/>
</dbReference>
<dbReference type="GO" id="GO:0046872">
    <property type="term" value="F:metal ion binding"/>
    <property type="evidence" value="ECO:0007669"/>
    <property type="project" value="UniProtKB-KW"/>
</dbReference>
<comment type="similarity">
    <text evidence="1 5">Belongs to the metallo-dependent hydrolases superfamily. NagA family.</text>
</comment>
<keyword evidence="3 5" id="KW-0378">Hydrolase</keyword>
<gene>
    <name evidence="10" type="primary">nagA</name>
    <name evidence="10" type="ORF">ABLG96_06750</name>
</gene>
<dbReference type="RefSeq" id="WP_353650607.1">
    <property type="nucleotide sequence ID" value="NZ_CP159218.1"/>
</dbReference>
<feature type="binding site" evidence="8">
    <location>
        <position position="230"/>
    </location>
    <ligand>
        <name>Zn(2+)</name>
        <dbReference type="ChEBI" id="CHEBI:29105"/>
    </ligand>
</feature>
<feature type="binding site" evidence="8">
    <location>
        <position position="209"/>
    </location>
    <ligand>
        <name>Zn(2+)</name>
        <dbReference type="ChEBI" id="CHEBI:29105"/>
    </ligand>
</feature>
<comment type="cofactor">
    <cofactor evidence="8">
        <name>a divalent metal cation</name>
        <dbReference type="ChEBI" id="CHEBI:60240"/>
    </cofactor>
    <text evidence="8">Binds 1 divalent metal cation per subunit.</text>
</comment>
<accession>A0AAU8DSN0</accession>
<dbReference type="GO" id="GO:0006046">
    <property type="term" value="P:N-acetylglucosamine catabolic process"/>
    <property type="evidence" value="ECO:0007669"/>
    <property type="project" value="TreeGrafter"/>
</dbReference>
<organism evidence="10">
    <name type="scientific">Nakamurella sp. A5-74</name>
    <dbReference type="NCBI Taxonomy" id="3158264"/>
    <lineage>
        <taxon>Bacteria</taxon>
        <taxon>Bacillati</taxon>
        <taxon>Actinomycetota</taxon>
        <taxon>Actinomycetes</taxon>
        <taxon>Nakamurellales</taxon>
        <taxon>Nakamurellaceae</taxon>
        <taxon>Nakamurella</taxon>
    </lineage>
</organism>
<dbReference type="PANTHER" id="PTHR11113">
    <property type="entry name" value="N-ACETYLGLUCOSAMINE-6-PHOSPHATE DEACETYLASE"/>
    <property type="match status" value="1"/>
</dbReference>
<dbReference type="InterPro" id="IPR011059">
    <property type="entry name" value="Metal-dep_hydrolase_composite"/>
</dbReference>
<feature type="binding site" evidence="7">
    <location>
        <begin position="325"/>
        <end position="327"/>
    </location>
    <ligand>
        <name>substrate</name>
    </ligand>
</feature>
<dbReference type="InterPro" id="IPR006680">
    <property type="entry name" value="Amidohydro-rel"/>
</dbReference>
<evidence type="ECO:0000259" key="9">
    <source>
        <dbReference type="Pfam" id="PF01979"/>
    </source>
</evidence>
<dbReference type="Pfam" id="PF01979">
    <property type="entry name" value="Amidohydro_1"/>
    <property type="match status" value="1"/>
</dbReference>
<evidence type="ECO:0000256" key="3">
    <source>
        <dbReference type="ARBA" id="ARBA00022801"/>
    </source>
</evidence>
<evidence type="ECO:0000256" key="8">
    <source>
        <dbReference type="PIRSR" id="PIRSR038994-3"/>
    </source>
</evidence>
<evidence type="ECO:0000256" key="6">
    <source>
        <dbReference type="PIRSR" id="PIRSR038994-1"/>
    </source>
</evidence>
<evidence type="ECO:0000256" key="4">
    <source>
        <dbReference type="ARBA" id="ARBA00023277"/>
    </source>
</evidence>
<evidence type="ECO:0000256" key="5">
    <source>
        <dbReference type="PIRNR" id="PIRNR038994"/>
    </source>
</evidence>
<feature type="binding site" evidence="7">
    <location>
        <position position="154"/>
    </location>
    <ligand>
        <name>substrate</name>
    </ligand>
</feature>
<dbReference type="SUPFAM" id="SSF51338">
    <property type="entry name" value="Composite domain of metallo-dependent hydrolases"/>
    <property type="match status" value="1"/>
</dbReference>
<evidence type="ECO:0000313" key="10">
    <source>
        <dbReference type="EMBL" id="XCG64996.1"/>
    </source>
</evidence>
<feature type="binding site" evidence="7">
    <location>
        <position position="241"/>
    </location>
    <ligand>
        <name>substrate</name>
    </ligand>
</feature>
<dbReference type="AlphaFoldDB" id="A0AAU8DSN0"/>
<evidence type="ECO:0000256" key="1">
    <source>
        <dbReference type="ARBA" id="ARBA00010716"/>
    </source>
</evidence>
<dbReference type="SUPFAM" id="SSF51556">
    <property type="entry name" value="Metallo-dependent hydrolases"/>
    <property type="match status" value="1"/>
</dbReference>
<feature type="binding site" evidence="7">
    <location>
        <begin position="233"/>
        <end position="234"/>
    </location>
    <ligand>
        <name>substrate</name>
    </ligand>
</feature>